<proteinExistence type="predicted"/>
<name>A0A5C3LM62_9AGAR</name>
<feature type="compositionally biased region" description="Low complexity" evidence="1">
    <location>
        <begin position="74"/>
        <end position="94"/>
    </location>
</feature>
<gene>
    <name evidence="2" type="ORF">BDQ12DRAFT_715407</name>
</gene>
<protein>
    <submittedName>
        <fullName evidence="2">Uncharacterized protein</fullName>
    </submittedName>
</protein>
<sequence length="155" mass="16371">MTTVGQNQRESTGYNSPTNSRGTNGASVKNQGTYSAHSASNSCGNNTESSGGMYNHKSSENWGSHRHATGYADPSGPGSAYASSTTASAHATGPIGSRVSTLTGSSFVTTEFAAPQSRRMKGMKEMISKSIQKTSFVANWDLILKGGYRRNLISY</sequence>
<dbReference type="EMBL" id="ML213634">
    <property type="protein sequence ID" value="TFK34254.1"/>
    <property type="molecule type" value="Genomic_DNA"/>
</dbReference>
<accession>A0A5C3LM62</accession>
<organism evidence="2 3">
    <name type="scientific">Crucibulum laeve</name>
    <dbReference type="NCBI Taxonomy" id="68775"/>
    <lineage>
        <taxon>Eukaryota</taxon>
        <taxon>Fungi</taxon>
        <taxon>Dikarya</taxon>
        <taxon>Basidiomycota</taxon>
        <taxon>Agaricomycotina</taxon>
        <taxon>Agaricomycetes</taxon>
        <taxon>Agaricomycetidae</taxon>
        <taxon>Agaricales</taxon>
        <taxon>Agaricineae</taxon>
        <taxon>Nidulariaceae</taxon>
        <taxon>Crucibulum</taxon>
    </lineage>
</organism>
<feature type="region of interest" description="Disordered" evidence="1">
    <location>
        <begin position="1"/>
        <end position="100"/>
    </location>
</feature>
<reference evidence="2 3" key="1">
    <citation type="journal article" date="2019" name="Nat. Ecol. Evol.">
        <title>Megaphylogeny resolves global patterns of mushroom evolution.</title>
        <authorList>
            <person name="Varga T."/>
            <person name="Krizsan K."/>
            <person name="Foldi C."/>
            <person name="Dima B."/>
            <person name="Sanchez-Garcia M."/>
            <person name="Sanchez-Ramirez S."/>
            <person name="Szollosi G.J."/>
            <person name="Szarkandi J.G."/>
            <person name="Papp V."/>
            <person name="Albert L."/>
            <person name="Andreopoulos W."/>
            <person name="Angelini C."/>
            <person name="Antonin V."/>
            <person name="Barry K.W."/>
            <person name="Bougher N.L."/>
            <person name="Buchanan P."/>
            <person name="Buyck B."/>
            <person name="Bense V."/>
            <person name="Catcheside P."/>
            <person name="Chovatia M."/>
            <person name="Cooper J."/>
            <person name="Damon W."/>
            <person name="Desjardin D."/>
            <person name="Finy P."/>
            <person name="Geml J."/>
            <person name="Haridas S."/>
            <person name="Hughes K."/>
            <person name="Justo A."/>
            <person name="Karasinski D."/>
            <person name="Kautmanova I."/>
            <person name="Kiss B."/>
            <person name="Kocsube S."/>
            <person name="Kotiranta H."/>
            <person name="LaButti K.M."/>
            <person name="Lechner B.E."/>
            <person name="Liimatainen K."/>
            <person name="Lipzen A."/>
            <person name="Lukacs Z."/>
            <person name="Mihaltcheva S."/>
            <person name="Morgado L.N."/>
            <person name="Niskanen T."/>
            <person name="Noordeloos M.E."/>
            <person name="Ohm R.A."/>
            <person name="Ortiz-Santana B."/>
            <person name="Ovrebo C."/>
            <person name="Racz N."/>
            <person name="Riley R."/>
            <person name="Savchenko A."/>
            <person name="Shiryaev A."/>
            <person name="Soop K."/>
            <person name="Spirin V."/>
            <person name="Szebenyi C."/>
            <person name="Tomsovsky M."/>
            <person name="Tulloss R.E."/>
            <person name="Uehling J."/>
            <person name="Grigoriev I.V."/>
            <person name="Vagvolgyi C."/>
            <person name="Papp T."/>
            <person name="Martin F.M."/>
            <person name="Miettinen O."/>
            <person name="Hibbett D.S."/>
            <person name="Nagy L.G."/>
        </authorList>
    </citation>
    <scope>NUCLEOTIDE SEQUENCE [LARGE SCALE GENOMIC DNA]</scope>
    <source>
        <strain evidence="2 3">CBS 166.37</strain>
    </source>
</reference>
<dbReference type="Proteomes" id="UP000308652">
    <property type="component" value="Unassembled WGS sequence"/>
</dbReference>
<feature type="compositionally biased region" description="Polar residues" evidence="1">
    <location>
        <begin position="1"/>
        <end position="52"/>
    </location>
</feature>
<evidence type="ECO:0000313" key="3">
    <source>
        <dbReference type="Proteomes" id="UP000308652"/>
    </source>
</evidence>
<dbReference type="AlphaFoldDB" id="A0A5C3LM62"/>
<keyword evidence="3" id="KW-1185">Reference proteome</keyword>
<evidence type="ECO:0000256" key="1">
    <source>
        <dbReference type="SAM" id="MobiDB-lite"/>
    </source>
</evidence>
<evidence type="ECO:0000313" key="2">
    <source>
        <dbReference type="EMBL" id="TFK34254.1"/>
    </source>
</evidence>